<proteinExistence type="predicted"/>
<accession>A0A7S1IVL4</accession>
<organism evidence="1">
    <name type="scientific">Eutreptiella gymnastica</name>
    <dbReference type="NCBI Taxonomy" id="73025"/>
    <lineage>
        <taxon>Eukaryota</taxon>
        <taxon>Discoba</taxon>
        <taxon>Euglenozoa</taxon>
        <taxon>Euglenida</taxon>
        <taxon>Spirocuta</taxon>
        <taxon>Euglenophyceae</taxon>
        <taxon>Eutreptiales</taxon>
        <taxon>Eutreptiaceae</taxon>
        <taxon>Eutreptiella</taxon>
    </lineage>
</organism>
<name>A0A7S1IVL4_9EUGL</name>
<evidence type="ECO:0000313" key="1">
    <source>
        <dbReference type="EMBL" id="CAD9023850.1"/>
    </source>
</evidence>
<sequence length="158" mass="18028">MAPIDVQDVVKYQFGSEYVGVVDPRLAAPAYAWRPFKVENIDDKNKLDWEGFAKKKYGTSKVVCLEKGTGQEWYAQTPKGNVPIDPLEVVQFQYGPEWFPVQDPRITPKSESWRAADTAHIDMSLSLNFRAYAHTKYSLMADIMTTCLDKPTGWVIIY</sequence>
<gene>
    <name evidence="1" type="ORF">EGYM00392_LOCUS34975</name>
</gene>
<dbReference type="AlphaFoldDB" id="A0A7S1IVL4"/>
<reference evidence="1" key="1">
    <citation type="submission" date="2021-01" db="EMBL/GenBank/DDBJ databases">
        <authorList>
            <person name="Corre E."/>
            <person name="Pelletier E."/>
            <person name="Niang G."/>
            <person name="Scheremetjew M."/>
            <person name="Finn R."/>
            <person name="Kale V."/>
            <person name="Holt S."/>
            <person name="Cochrane G."/>
            <person name="Meng A."/>
            <person name="Brown T."/>
            <person name="Cohen L."/>
        </authorList>
    </citation>
    <scope>NUCLEOTIDE SEQUENCE</scope>
    <source>
        <strain evidence="1">NIES-381</strain>
    </source>
</reference>
<dbReference type="EMBL" id="HBGA01093619">
    <property type="protein sequence ID" value="CAD9023850.1"/>
    <property type="molecule type" value="Transcribed_RNA"/>
</dbReference>
<protein>
    <submittedName>
        <fullName evidence="1">Uncharacterized protein</fullName>
    </submittedName>
</protein>